<organism evidence="2 3">
    <name type="scientific">Plantactinospora mayteni</name>
    <dbReference type="NCBI Taxonomy" id="566021"/>
    <lineage>
        <taxon>Bacteria</taxon>
        <taxon>Bacillati</taxon>
        <taxon>Actinomycetota</taxon>
        <taxon>Actinomycetes</taxon>
        <taxon>Micromonosporales</taxon>
        <taxon>Micromonosporaceae</taxon>
        <taxon>Plantactinospora</taxon>
    </lineage>
</organism>
<proteinExistence type="predicted"/>
<name>A0ABQ4F1V0_9ACTN</name>
<reference evidence="2 3" key="1">
    <citation type="submission" date="2021-01" db="EMBL/GenBank/DDBJ databases">
        <title>Whole genome shotgun sequence of Plantactinospora mayteni NBRC 109088.</title>
        <authorList>
            <person name="Komaki H."/>
            <person name="Tamura T."/>
        </authorList>
    </citation>
    <scope>NUCLEOTIDE SEQUENCE [LARGE SCALE GENOMIC DNA]</scope>
    <source>
        <strain evidence="2 3">NBRC 109088</strain>
    </source>
</reference>
<evidence type="ECO:0000313" key="2">
    <source>
        <dbReference type="EMBL" id="GIH00875.1"/>
    </source>
</evidence>
<feature type="transmembrane region" description="Helical" evidence="1">
    <location>
        <begin position="129"/>
        <end position="151"/>
    </location>
</feature>
<dbReference type="EMBL" id="BONX01000060">
    <property type="protein sequence ID" value="GIH00875.1"/>
    <property type="molecule type" value="Genomic_DNA"/>
</dbReference>
<sequence>MAYPSVPPPGMALAAYPHPVPLPAGWGALILSANRGPYIVPAPSTCKLKIDGREVSGMAEGTFHVAVPAGEHEVKYTDLFGIPMITTRVMVHPGTAQQVSFRFGGWRNRVYDGQGTDITKFGMWSNYSIMLITLGVVGVVCCGGLVLIPMLTSGS</sequence>
<keyword evidence="1" id="KW-0812">Transmembrane</keyword>
<protein>
    <recommendedName>
        <fullName evidence="4">PEGA domain-containing protein</fullName>
    </recommendedName>
</protein>
<keyword evidence="1" id="KW-1133">Transmembrane helix</keyword>
<evidence type="ECO:0008006" key="4">
    <source>
        <dbReference type="Google" id="ProtNLM"/>
    </source>
</evidence>
<evidence type="ECO:0000313" key="3">
    <source>
        <dbReference type="Proteomes" id="UP000621500"/>
    </source>
</evidence>
<comment type="caution">
    <text evidence="2">The sequence shown here is derived from an EMBL/GenBank/DDBJ whole genome shotgun (WGS) entry which is preliminary data.</text>
</comment>
<keyword evidence="1" id="KW-0472">Membrane</keyword>
<gene>
    <name evidence="2" type="ORF">Pma05_74470</name>
</gene>
<dbReference type="RefSeq" id="WP_203862168.1">
    <property type="nucleotide sequence ID" value="NZ_BAAAZQ010000018.1"/>
</dbReference>
<accession>A0ABQ4F1V0</accession>
<dbReference type="Proteomes" id="UP000621500">
    <property type="component" value="Unassembled WGS sequence"/>
</dbReference>
<evidence type="ECO:0000256" key="1">
    <source>
        <dbReference type="SAM" id="Phobius"/>
    </source>
</evidence>
<keyword evidence="3" id="KW-1185">Reference proteome</keyword>